<name>A0A6J5R758_9CAUD</name>
<dbReference type="EMBL" id="LR797178">
    <property type="protein sequence ID" value="CAB4191652.1"/>
    <property type="molecule type" value="Genomic_DNA"/>
</dbReference>
<protein>
    <submittedName>
        <fullName evidence="1">Uncharacterized protein</fullName>
    </submittedName>
</protein>
<reference evidence="1" key="1">
    <citation type="submission" date="2020-05" db="EMBL/GenBank/DDBJ databases">
        <authorList>
            <person name="Chiriac C."/>
            <person name="Salcher M."/>
            <person name="Ghai R."/>
            <person name="Kavagutti S V."/>
        </authorList>
    </citation>
    <scope>NUCLEOTIDE SEQUENCE</scope>
</reference>
<proteinExistence type="predicted"/>
<gene>
    <name evidence="1" type="ORF">UFOVP1229_72</name>
</gene>
<organism evidence="1">
    <name type="scientific">uncultured Caudovirales phage</name>
    <dbReference type="NCBI Taxonomy" id="2100421"/>
    <lineage>
        <taxon>Viruses</taxon>
        <taxon>Duplodnaviria</taxon>
        <taxon>Heunggongvirae</taxon>
        <taxon>Uroviricota</taxon>
        <taxon>Caudoviricetes</taxon>
        <taxon>Peduoviridae</taxon>
        <taxon>Maltschvirus</taxon>
        <taxon>Maltschvirus maltsch</taxon>
    </lineage>
</organism>
<accession>A0A6J5R758</accession>
<sequence>MSDDSVPDNVTDQMKRDREMRVLIGCERCGRKICHIEDLGGELTTHTVSSAALIPENDEVDDGDRMFVCEACHGQWLMDRLFRKGEE</sequence>
<evidence type="ECO:0000313" key="1">
    <source>
        <dbReference type="EMBL" id="CAB4191652.1"/>
    </source>
</evidence>